<dbReference type="PANTHER" id="PTHR30290:SF9">
    <property type="entry name" value="OLIGOPEPTIDE-BINDING PROTEIN APPA"/>
    <property type="match status" value="1"/>
</dbReference>
<dbReference type="PROSITE" id="PS01040">
    <property type="entry name" value="SBP_BACTERIAL_5"/>
    <property type="match status" value="1"/>
</dbReference>
<evidence type="ECO:0000256" key="5">
    <source>
        <dbReference type="SAM" id="SignalP"/>
    </source>
</evidence>
<keyword evidence="8" id="KW-1185">Reference proteome</keyword>
<dbReference type="Proteomes" id="UP000681035">
    <property type="component" value="Chromosome"/>
</dbReference>
<dbReference type="PANTHER" id="PTHR30290">
    <property type="entry name" value="PERIPLASMIC BINDING COMPONENT OF ABC TRANSPORTER"/>
    <property type="match status" value="1"/>
</dbReference>
<dbReference type="InterPro" id="IPR000914">
    <property type="entry name" value="SBP_5_dom"/>
</dbReference>
<evidence type="ECO:0000259" key="6">
    <source>
        <dbReference type="Pfam" id="PF00496"/>
    </source>
</evidence>
<keyword evidence="3" id="KW-0813">Transport</keyword>
<dbReference type="KEGG" id="vcop:MM50RIKEN_22780"/>
<feature type="chain" id="PRO_5038941032" evidence="5">
    <location>
        <begin position="22"/>
        <end position="512"/>
    </location>
</feature>
<dbReference type="GO" id="GO:0042597">
    <property type="term" value="C:periplasmic space"/>
    <property type="evidence" value="ECO:0007669"/>
    <property type="project" value="UniProtKB-ARBA"/>
</dbReference>
<feature type="signal peptide" evidence="5">
    <location>
        <begin position="1"/>
        <end position="21"/>
    </location>
</feature>
<dbReference type="PROSITE" id="PS51257">
    <property type="entry name" value="PROKAR_LIPOPROTEIN"/>
    <property type="match status" value="1"/>
</dbReference>
<organism evidence="7 8">
    <name type="scientific">Vescimonas coprocola</name>
    <dbReference type="NCBI Taxonomy" id="2714355"/>
    <lineage>
        <taxon>Bacteria</taxon>
        <taxon>Bacillati</taxon>
        <taxon>Bacillota</taxon>
        <taxon>Clostridia</taxon>
        <taxon>Eubacteriales</taxon>
        <taxon>Oscillospiraceae</taxon>
        <taxon>Vescimonas</taxon>
    </lineage>
</organism>
<dbReference type="InterPro" id="IPR023765">
    <property type="entry name" value="SBP_5_CS"/>
</dbReference>
<dbReference type="GO" id="GO:1904680">
    <property type="term" value="F:peptide transmembrane transporter activity"/>
    <property type="evidence" value="ECO:0007669"/>
    <property type="project" value="TreeGrafter"/>
</dbReference>
<evidence type="ECO:0000256" key="3">
    <source>
        <dbReference type="ARBA" id="ARBA00022448"/>
    </source>
</evidence>
<comment type="subcellular location">
    <subcellularLocation>
        <location evidence="1">Cell membrane</location>
        <topology evidence="1">Lipid-anchor</topology>
    </subcellularLocation>
</comment>
<dbReference type="InterPro" id="IPR030678">
    <property type="entry name" value="Peptide/Ni-bd"/>
</dbReference>
<evidence type="ECO:0000313" key="7">
    <source>
        <dbReference type="EMBL" id="BCK82515.1"/>
    </source>
</evidence>
<dbReference type="Gene3D" id="3.10.105.10">
    <property type="entry name" value="Dipeptide-binding Protein, Domain 3"/>
    <property type="match status" value="1"/>
</dbReference>
<dbReference type="Gene3D" id="3.90.76.10">
    <property type="entry name" value="Dipeptide-binding Protein, Domain 1"/>
    <property type="match status" value="1"/>
</dbReference>
<evidence type="ECO:0000313" key="8">
    <source>
        <dbReference type="Proteomes" id="UP000681035"/>
    </source>
</evidence>
<dbReference type="Gene3D" id="3.40.190.10">
    <property type="entry name" value="Periplasmic binding protein-like II"/>
    <property type="match status" value="1"/>
</dbReference>
<dbReference type="AlphaFoldDB" id="A0A810Q7A7"/>
<dbReference type="SUPFAM" id="SSF53850">
    <property type="entry name" value="Periplasmic binding protein-like II"/>
    <property type="match status" value="1"/>
</dbReference>
<accession>A0A810Q7A7</accession>
<dbReference type="PIRSF" id="PIRSF002741">
    <property type="entry name" value="MppA"/>
    <property type="match status" value="1"/>
</dbReference>
<keyword evidence="4 5" id="KW-0732">Signal</keyword>
<reference evidence="7" key="1">
    <citation type="submission" date="2020-09" db="EMBL/GenBank/DDBJ databases">
        <title>New species isolated from human feces.</title>
        <authorList>
            <person name="Kitahara M."/>
            <person name="Shigeno Y."/>
            <person name="Shime M."/>
            <person name="Matsumoto Y."/>
            <person name="Nakamura S."/>
            <person name="Motooka D."/>
            <person name="Fukuoka S."/>
            <person name="Nishikawa H."/>
            <person name="Benno Y."/>
        </authorList>
    </citation>
    <scope>NUCLEOTIDE SEQUENCE</scope>
    <source>
        <strain evidence="7">MM50</strain>
    </source>
</reference>
<feature type="domain" description="Solute-binding protein family 5" evidence="6">
    <location>
        <begin position="86"/>
        <end position="432"/>
    </location>
</feature>
<dbReference type="InterPro" id="IPR039424">
    <property type="entry name" value="SBP_5"/>
</dbReference>
<protein>
    <submittedName>
        <fullName evidence="7">Diguanylate phosphodiesterase</fullName>
    </submittedName>
</protein>
<evidence type="ECO:0000256" key="4">
    <source>
        <dbReference type="ARBA" id="ARBA00022729"/>
    </source>
</evidence>
<evidence type="ECO:0000256" key="2">
    <source>
        <dbReference type="ARBA" id="ARBA00005695"/>
    </source>
</evidence>
<name>A0A810Q7A7_9FIRM</name>
<dbReference type="EMBL" id="AP023418">
    <property type="protein sequence ID" value="BCK82515.1"/>
    <property type="molecule type" value="Genomic_DNA"/>
</dbReference>
<comment type="similarity">
    <text evidence="2">Belongs to the bacterial solute-binding protein 5 family.</text>
</comment>
<sequence length="512" mass="56331">MKKRLLALFLTLGLVCTVLTACGDGSKGQGGQGNNGGEAVSGGEITVGIAKDLDDSLDPHRMVTAGTREVLFNLFEGLVKPNSKGELIPAVAERYQLSEDGRTYTFTLREGVKFHNGATVTAEDVVYSIERCADTSEGTPLVPAFSVIQEVKAVDEKTVTITIAQRDLEFISYLTSAIIPKGYDDQATHPVGTGPFMYVSRSPQENFVIQRFDDYWGTPAYLDKVTYKIYESADALVTALKGKSIDLCAHLTSSQTAQLDSDFQILEGTMNLVQAVYLNNAVAPFDNQQVRQALCCAIDRQSIMDMIADGHGTALGSSIYPAFTKYFLPELVQKYPYDPAKAKELLAQAGYPNGFDMTISVPSNYQPHMDTAEVVAEQLRAVGVNVTIQPMEWGVWHEQVYKGRDFQATLVGLDASAMTARALLERFTSDHAKNFVNYNNPDYDALFTQAMNASDDTQQAEIYKQMETMLSDTAANLYIQDLADLVAMRQNLAGLEFYPIYVLDLSTVHFVK</sequence>
<evidence type="ECO:0000256" key="1">
    <source>
        <dbReference type="ARBA" id="ARBA00004193"/>
    </source>
</evidence>
<dbReference type="GO" id="GO:0043190">
    <property type="term" value="C:ATP-binding cassette (ABC) transporter complex"/>
    <property type="evidence" value="ECO:0007669"/>
    <property type="project" value="InterPro"/>
</dbReference>
<proteinExistence type="inferred from homology"/>
<gene>
    <name evidence="7" type="ORF">MM50RIKEN_22780</name>
</gene>
<dbReference type="RefSeq" id="WP_213541080.1">
    <property type="nucleotide sequence ID" value="NZ_AP023418.1"/>
</dbReference>
<dbReference type="Pfam" id="PF00496">
    <property type="entry name" value="SBP_bac_5"/>
    <property type="match status" value="1"/>
</dbReference>
<dbReference type="GO" id="GO:0015833">
    <property type="term" value="P:peptide transport"/>
    <property type="evidence" value="ECO:0007669"/>
    <property type="project" value="TreeGrafter"/>
</dbReference>